<dbReference type="Proteomes" id="UP000236630">
    <property type="component" value="Unassembled WGS sequence"/>
</dbReference>
<name>A0A2H5Q978_CITUN</name>
<protein>
    <submittedName>
        <fullName evidence="1">Uncharacterized protein</fullName>
    </submittedName>
</protein>
<dbReference type="EMBL" id="BDQV01000247">
    <property type="protein sequence ID" value="GAY60825.1"/>
    <property type="molecule type" value="Genomic_DNA"/>
</dbReference>
<dbReference type="AlphaFoldDB" id="A0A2H5Q978"/>
<reference evidence="1 2" key="1">
    <citation type="journal article" date="2017" name="Front. Genet.">
        <title>Draft sequencing of the heterozygous diploid genome of Satsuma (Citrus unshiu Marc.) using a hybrid assembly approach.</title>
        <authorList>
            <person name="Shimizu T."/>
            <person name="Tanizawa Y."/>
            <person name="Mochizuki T."/>
            <person name="Nagasaki H."/>
            <person name="Yoshioka T."/>
            <person name="Toyoda A."/>
            <person name="Fujiyama A."/>
            <person name="Kaminuma E."/>
            <person name="Nakamura Y."/>
        </authorList>
    </citation>
    <scope>NUCLEOTIDE SEQUENCE [LARGE SCALE GENOMIC DNA]</scope>
    <source>
        <strain evidence="2">cv. Miyagawa wase</strain>
    </source>
</reference>
<evidence type="ECO:0000313" key="1">
    <source>
        <dbReference type="EMBL" id="GAY60825.1"/>
    </source>
</evidence>
<feature type="non-terminal residue" evidence="1">
    <location>
        <position position="232"/>
    </location>
</feature>
<comment type="caution">
    <text evidence="1">The sequence shown here is derived from an EMBL/GenBank/DDBJ whole genome shotgun (WGS) entry which is preliminary data.</text>
</comment>
<evidence type="ECO:0000313" key="2">
    <source>
        <dbReference type="Proteomes" id="UP000236630"/>
    </source>
</evidence>
<sequence>MLSSECGYLVRRFALLQHEKWSKIPELEKQVLFERLLSKFEIDLNLPHVRRCVNNIMGGRYRDMRHWMYDHYLDYPSFEEALKHSYPGICPDDWAWLCHNIYNSASFQTQSTKNKTNRAKLPYVHCGGSRPFVNYLEDDMVDGEIELFRVTHFSKKKGWVNEVAHLNHKSSYFRGLGNGPHPTSNHGIDTSEVDRLHGIISSQQSRLDSQDVELQEQKKTIDQLESRLSQFE</sequence>
<organism evidence="1 2">
    <name type="scientific">Citrus unshiu</name>
    <name type="common">Satsuma mandarin</name>
    <name type="synonym">Citrus nobilis var. unshiu</name>
    <dbReference type="NCBI Taxonomy" id="55188"/>
    <lineage>
        <taxon>Eukaryota</taxon>
        <taxon>Viridiplantae</taxon>
        <taxon>Streptophyta</taxon>
        <taxon>Embryophyta</taxon>
        <taxon>Tracheophyta</taxon>
        <taxon>Spermatophyta</taxon>
        <taxon>Magnoliopsida</taxon>
        <taxon>eudicotyledons</taxon>
        <taxon>Gunneridae</taxon>
        <taxon>Pentapetalae</taxon>
        <taxon>rosids</taxon>
        <taxon>malvids</taxon>
        <taxon>Sapindales</taxon>
        <taxon>Rutaceae</taxon>
        <taxon>Aurantioideae</taxon>
        <taxon>Citrus</taxon>
    </lineage>
</organism>
<dbReference type="PANTHER" id="PTHR33499">
    <property type="entry name" value="OS12G0282400 PROTEIN-RELATED"/>
    <property type="match status" value="1"/>
</dbReference>
<accession>A0A2H5Q978</accession>
<keyword evidence="2" id="KW-1185">Reference proteome</keyword>
<gene>
    <name evidence="1" type="ORF">CUMW_205140</name>
</gene>
<proteinExistence type="predicted"/>
<dbReference type="PANTHER" id="PTHR33499:SF11">
    <property type="entry name" value="NO APICAL MERISTEM-ASSOCIATED C-TERMINAL DOMAIN-CONTAINING PROTEIN"/>
    <property type="match status" value="1"/>
</dbReference>